<proteinExistence type="inferred from homology"/>
<dbReference type="NCBIfam" id="TIGR00745">
    <property type="entry name" value="apbA_panE"/>
    <property type="match status" value="1"/>
</dbReference>
<evidence type="ECO:0000313" key="8">
    <source>
        <dbReference type="Proteomes" id="UP000800235"/>
    </source>
</evidence>
<dbReference type="Pfam" id="PF08546">
    <property type="entry name" value="ApbA_C"/>
    <property type="match status" value="1"/>
</dbReference>
<dbReference type="SUPFAM" id="SSF48179">
    <property type="entry name" value="6-phosphogluconate dehydrogenase C-terminal domain-like"/>
    <property type="match status" value="1"/>
</dbReference>
<dbReference type="GO" id="GO:0015940">
    <property type="term" value="P:pantothenate biosynthetic process"/>
    <property type="evidence" value="ECO:0007669"/>
    <property type="project" value="InterPro"/>
</dbReference>
<sequence>MIMEYTNNSCRPIHILFVGAGAVGCFYASRLHHPASNIHVSLVCRSNYSIIAKSGVTLKTHTFGDYQFKPAAVYSSISDAATSKEAPAEGWDYVVVTIKALPDVTDDSMDIEPLIKRAPTGKTCILLIQNGVGVEEPHRARFPSNPLISAVTIISAEQISQGVVRQNRWTRISMGTYSDGLGGKTWEAKQLNERGNQCVKELVHLFTEYGKLRDAEFYDEISNQHVRWHKICINASMNPSAVLSGGIGNADMVMDPELRMHLKGCMDEVFKAAPAILGTPFPEKLAKPDLILTSSERNKGGRPSMLIDWEAGRPMELEVILGNPVRIARRHGVEMPRLQSLYALLKSAQGRRDAEKASKKVLEQEALKVKSTL</sequence>
<evidence type="ECO:0000256" key="4">
    <source>
        <dbReference type="SAM" id="Phobius"/>
    </source>
</evidence>
<dbReference type="InterPro" id="IPR013328">
    <property type="entry name" value="6PGD_dom2"/>
</dbReference>
<dbReference type="InterPro" id="IPR051402">
    <property type="entry name" value="KPR-Related"/>
</dbReference>
<evidence type="ECO:0000256" key="3">
    <source>
        <dbReference type="ARBA" id="ARBA00023002"/>
    </source>
</evidence>
<organism evidence="7 8">
    <name type="scientific">Tothia fuscella</name>
    <dbReference type="NCBI Taxonomy" id="1048955"/>
    <lineage>
        <taxon>Eukaryota</taxon>
        <taxon>Fungi</taxon>
        <taxon>Dikarya</taxon>
        <taxon>Ascomycota</taxon>
        <taxon>Pezizomycotina</taxon>
        <taxon>Dothideomycetes</taxon>
        <taxon>Pleosporomycetidae</taxon>
        <taxon>Venturiales</taxon>
        <taxon>Cylindrosympodiaceae</taxon>
        <taxon>Tothia</taxon>
    </lineage>
</organism>
<dbReference type="SUPFAM" id="SSF51735">
    <property type="entry name" value="NAD(P)-binding Rossmann-fold domains"/>
    <property type="match status" value="1"/>
</dbReference>
<comment type="similarity">
    <text evidence="1">Belongs to the ketopantoate reductase family.</text>
</comment>
<dbReference type="FunFam" id="3.40.50.720:FF:000609">
    <property type="entry name" value="2-dehydropantoate 2-reductase"/>
    <property type="match status" value="1"/>
</dbReference>
<keyword evidence="4" id="KW-0812">Transmembrane</keyword>
<feature type="transmembrane region" description="Helical" evidence="4">
    <location>
        <begin position="12"/>
        <end position="29"/>
    </location>
</feature>
<keyword evidence="4" id="KW-1133">Transmembrane helix</keyword>
<dbReference type="InterPro" id="IPR013332">
    <property type="entry name" value="KPR_N"/>
</dbReference>
<feature type="domain" description="Ketopantoate reductase C-terminal" evidence="6">
    <location>
        <begin position="224"/>
        <end position="347"/>
    </location>
</feature>
<dbReference type="OrthoDB" id="3609at2759"/>
<keyword evidence="2" id="KW-0521">NADP</keyword>
<gene>
    <name evidence="7" type="ORF">EJ08DRAFT_626676</name>
</gene>
<dbReference type="Pfam" id="PF02558">
    <property type="entry name" value="ApbA"/>
    <property type="match status" value="1"/>
</dbReference>
<name>A0A9P4P0W9_9PEZI</name>
<evidence type="ECO:0000313" key="7">
    <source>
        <dbReference type="EMBL" id="KAF2434654.1"/>
    </source>
</evidence>
<dbReference type="PANTHER" id="PTHR21708:SF26">
    <property type="entry name" value="2-DEHYDROPANTOATE 2-REDUCTASE"/>
    <property type="match status" value="1"/>
</dbReference>
<comment type="caution">
    <text evidence="7">The sequence shown here is derived from an EMBL/GenBank/DDBJ whole genome shotgun (WGS) entry which is preliminary data.</text>
</comment>
<dbReference type="InterPro" id="IPR013752">
    <property type="entry name" value="KPA_reductase"/>
</dbReference>
<keyword evidence="3" id="KW-0560">Oxidoreductase</keyword>
<dbReference type="GO" id="GO:0005737">
    <property type="term" value="C:cytoplasm"/>
    <property type="evidence" value="ECO:0007669"/>
    <property type="project" value="TreeGrafter"/>
</dbReference>
<reference evidence="7" key="1">
    <citation type="journal article" date="2020" name="Stud. Mycol.">
        <title>101 Dothideomycetes genomes: a test case for predicting lifestyles and emergence of pathogens.</title>
        <authorList>
            <person name="Haridas S."/>
            <person name="Albert R."/>
            <person name="Binder M."/>
            <person name="Bloem J."/>
            <person name="Labutti K."/>
            <person name="Salamov A."/>
            <person name="Andreopoulos B."/>
            <person name="Baker S."/>
            <person name="Barry K."/>
            <person name="Bills G."/>
            <person name="Bluhm B."/>
            <person name="Cannon C."/>
            <person name="Castanera R."/>
            <person name="Culley D."/>
            <person name="Daum C."/>
            <person name="Ezra D."/>
            <person name="Gonzalez J."/>
            <person name="Henrissat B."/>
            <person name="Kuo A."/>
            <person name="Liang C."/>
            <person name="Lipzen A."/>
            <person name="Lutzoni F."/>
            <person name="Magnuson J."/>
            <person name="Mondo S."/>
            <person name="Nolan M."/>
            <person name="Ohm R."/>
            <person name="Pangilinan J."/>
            <person name="Park H.-J."/>
            <person name="Ramirez L."/>
            <person name="Alfaro M."/>
            <person name="Sun H."/>
            <person name="Tritt A."/>
            <person name="Yoshinaga Y."/>
            <person name="Zwiers L.-H."/>
            <person name="Turgeon B."/>
            <person name="Goodwin S."/>
            <person name="Spatafora J."/>
            <person name="Crous P."/>
            <person name="Grigoriev I."/>
        </authorList>
    </citation>
    <scope>NUCLEOTIDE SEQUENCE</scope>
    <source>
        <strain evidence="7">CBS 130266</strain>
    </source>
</reference>
<dbReference type="Proteomes" id="UP000800235">
    <property type="component" value="Unassembled WGS sequence"/>
</dbReference>
<dbReference type="FunFam" id="1.10.1040.10:FF:000017">
    <property type="entry name" value="2-dehydropantoate 2-reductase"/>
    <property type="match status" value="1"/>
</dbReference>
<feature type="domain" description="Ketopantoate reductase N-terminal" evidence="5">
    <location>
        <begin position="15"/>
        <end position="178"/>
    </location>
</feature>
<accession>A0A9P4P0W9</accession>
<dbReference type="Gene3D" id="3.40.50.720">
    <property type="entry name" value="NAD(P)-binding Rossmann-like Domain"/>
    <property type="match status" value="1"/>
</dbReference>
<dbReference type="Gene3D" id="1.10.1040.10">
    <property type="entry name" value="N-(1-d-carboxylethyl)-l-norvaline Dehydrogenase, domain 2"/>
    <property type="match status" value="1"/>
</dbReference>
<dbReference type="EMBL" id="MU007015">
    <property type="protein sequence ID" value="KAF2434654.1"/>
    <property type="molecule type" value="Genomic_DNA"/>
</dbReference>
<evidence type="ECO:0000259" key="6">
    <source>
        <dbReference type="Pfam" id="PF08546"/>
    </source>
</evidence>
<dbReference type="InterPro" id="IPR003710">
    <property type="entry name" value="ApbA"/>
</dbReference>
<protein>
    <submittedName>
        <fullName evidence="7">2-dehydropantoate 2-reductase</fullName>
    </submittedName>
</protein>
<keyword evidence="4" id="KW-0472">Membrane</keyword>
<dbReference type="AlphaFoldDB" id="A0A9P4P0W9"/>
<dbReference type="InterPro" id="IPR008927">
    <property type="entry name" value="6-PGluconate_DH-like_C_sf"/>
</dbReference>
<dbReference type="PANTHER" id="PTHR21708">
    <property type="entry name" value="PROBABLE 2-DEHYDROPANTOATE 2-REDUCTASE"/>
    <property type="match status" value="1"/>
</dbReference>
<keyword evidence="8" id="KW-1185">Reference proteome</keyword>
<evidence type="ECO:0000259" key="5">
    <source>
        <dbReference type="Pfam" id="PF02558"/>
    </source>
</evidence>
<dbReference type="InterPro" id="IPR036291">
    <property type="entry name" value="NAD(P)-bd_dom_sf"/>
</dbReference>
<evidence type="ECO:0000256" key="1">
    <source>
        <dbReference type="ARBA" id="ARBA00007870"/>
    </source>
</evidence>
<evidence type="ECO:0000256" key="2">
    <source>
        <dbReference type="ARBA" id="ARBA00022857"/>
    </source>
</evidence>
<dbReference type="GO" id="GO:0008677">
    <property type="term" value="F:2-dehydropantoate 2-reductase activity"/>
    <property type="evidence" value="ECO:0007669"/>
    <property type="project" value="InterPro"/>
</dbReference>